<dbReference type="InterPro" id="IPR036962">
    <property type="entry name" value="Glyco_hydro_3_N_sf"/>
</dbReference>
<comment type="caution">
    <text evidence="8">The sequence shown here is derived from an EMBL/GenBank/DDBJ whole genome shotgun (WGS) entry which is preliminary data.</text>
</comment>
<dbReference type="Proteomes" id="UP000078459">
    <property type="component" value="Unassembled WGS sequence"/>
</dbReference>
<dbReference type="STRING" id="1826909.A5893_09440"/>
<organism evidence="8 9">
    <name type="scientific">Pedobacter psychrophilus</name>
    <dbReference type="NCBI Taxonomy" id="1826909"/>
    <lineage>
        <taxon>Bacteria</taxon>
        <taxon>Pseudomonadati</taxon>
        <taxon>Bacteroidota</taxon>
        <taxon>Sphingobacteriia</taxon>
        <taxon>Sphingobacteriales</taxon>
        <taxon>Sphingobacteriaceae</taxon>
        <taxon>Pedobacter</taxon>
    </lineage>
</organism>
<evidence type="ECO:0000256" key="2">
    <source>
        <dbReference type="ARBA" id="ARBA00005336"/>
    </source>
</evidence>
<sequence>MIPLVSVAQKTTQSSVYKNPKVNSELRAKDLLSKMTLKEKIGQLNLVTYVNENNTTNKMDDKVKRGEVGSILKSNGAKNNLIIQKIAVEQTRLGIPIIFQEDVIHGYRTIFPVPLGESASWNLDRISETASIAAKEASAGGIRLTYAPMVDISHDPRWGRISEAAGEDPYYGSLVAAARVRGFQGTDLTSNTSLMACVKHYAGYGSALAGRDYNIDGFSERTLRETYLPPFKAAIDAGVGSLMSAYTAYDGIPASANSFLLKDILRNELGFKNMVITDWETTRNLMKIGVAANAEEAVKMSINSGVDVDMTSELFLKNLEKLVAKGEVKVATIDAAVLKVLKAKFDLGLFDNPYQYLDEKREKEVLLSKENLEIARKAARESMVLLKNKSNLLPIKNTVKNIAVIGPLATRQKDLMAWWGGQYSQGKSEEVITLLNGIKQRAGKDVNITYSEGIKLDGFEPKGLELIPEAVAQAQKADLIILAVGEEYWMSGESGSISNITLPGAQLQLLDALAQTGKPIVSVVFNGRPFDLNELSQKSDAVLEAWFPGTMGGLAVADVLFGDYNPSGKLTVTFPHNTGQIPIFYNYKRTSHDLDTVDMKHRFANNYLDITTKPLYEFGFGLSYTTFGYANLKINSSNNQQDGNITVSFDLKNAGNIDGTEVAQLYIRDKVSSVVRNVKDLEGFARVILKAGETKNVSITLTPKSFSFLNKDFKQVVEPGEFNLMIGSSSEDIRLKGNYFIK</sequence>
<dbReference type="SUPFAM" id="SSF52279">
    <property type="entry name" value="Beta-D-glucan exohydrolase, C-terminal domain"/>
    <property type="match status" value="1"/>
</dbReference>
<keyword evidence="4" id="KW-0732">Signal</keyword>
<dbReference type="InterPro" id="IPR001764">
    <property type="entry name" value="Glyco_hydro_3_N"/>
</dbReference>
<evidence type="ECO:0000256" key="4">
    <source>
        <dbReference type="ARBA" id="ARBA00022729"/>
    </source>
</evidence>
<gene>
    <name evidence="8" type="ORF">A5893_09440</name>
</gene>
<proteinExistence type="inferred from homology"/>
<comment type="catalytic activity">
    <reaction evidence="1">
        <text>Hydrolysis of terminal, non-reducing beta-D-glucosyl residues with release of beta-D-glucose.</text>
        <dbReference type="EC" id="3.2.1.21"/>
    </reaction>
</comment>
<dbReference type="GO" id="GO:0008422">
    <property type="term" value="F:beta-glucosidase activity"/>
    <property type="evidence" value="ECO:0007669"/>
    <property type="project" value="UniProtKB-EC"/>
</dbReference>
<dbReference type="InterPro" id="IPR026891">
    <property type="entry name" value="Fn3-like"/>
</dbReference>
<reference evidence="8 9" key="2">
    <citation type="submission" date="2016-06" db="EMBL/GenBank/DDBJ databases">
        <title>Pedobacter psychrophilus sp. nov., isolated from Antarctic fragmentary rock.</title>
        <authorList>
            <person name="Svec P."/>
        </authorList>
    </citation>
    <scope>NUCLEOTIDE SEQUENCE [LARGE SCALE GENOMIC DNA]</scope>
    <source>
        <strain evidence="8 9">CCM 8644</strain>
    </source>
</reference>
<evidence type="ECO:0000256" key="6">
    <source>
        <dbReference type="ARBA" id="ARBA00023295"/>
    </source>
</evidence>
<dbReference type="PANTHER" id="PTHR30620">
    <property type="entry name" value="PERIPLASMIC BETA-GLUCOSIDASE-RELATED"/>
    <property type="match status" value="1"/>
</dbReference>
<dbReference type="FunFam" id="3.20.20.300:FF:000005">
    <property type="entry name" value="Periplasmic beta-glucosidase"/>
    <property type="match status" value="1"/>
</dbReference>
<dbReference type="EMBL" id="LWHJ01000027">
    <property type="protein sequence ID" value="OAQ39790.1"/>
    <property type="molecule type" value="Genomic_DNA"/>
</dbReference>
<protein>
    <recommendedName>
        <fullName evidence="3">beta-glucosidase</fullName>
        <ecNumber evidence="3">3.2.1.21</ecNumber>
    </recommendedName>
</protein>
<dbReference type="PANTHER" id="PTHR30620:SF16">
    <property type="entry name" value="LYSOSOMAL BETA GLUCOSIDASE"/>
    <property type="match status" value="1"/>
</dbReference>
<dbReference type="AlphaFoldDB" id="A0A179DGI9"/>
<evidence type="ECO:0000313" key="9">
    <source>
        <dbReference type="Proteomes" id="UP000078459"/>
    </source>
</evidence>
<dbReference type="Pfam" id="PF01915">
    <property type="entry name" value="Glyco_hydro_3_C"/>
    <property type="match status" value="1"/>
</dbReference>
<evidence type="ECO:0000256" key="5">
    <source>
        <dbReference type="ARBA" id="ARBA00022801"/>
    </source>
</evidence>
<dbReference type="Gene3D" id="3.40.50.1700">
    <property type="entry name" value="Glycoside hydrolase family 3 C-terminal domain"/>
    <property type="match status" value="1"/>
</dbReference>
<evidence type="ECO:0000256" key="1">
    <source>
        <dbReference type="ARBA" id="ARBA00000448"/>
    </source>
</evidence>
<dbReference type="NCBIfam" id="NF011678">
    <property type="entry name" value="PRK15098.1"/>
    <property type="match status" value="1"/>
</dbReference>
<reference evidence="8 9" key="1">
    <citation type="submission" date="2016-04" db="EMBL/GenBank/DDBJ databases">
        <authorList>
            <person name="Evans L.H."/>
            <person name="Alamgir A."/>
            <person name="Owens N."/>
            <person name="Weber N.D."/>
            <person name="Virtaneva K."/>
            <person name="Barbian K."/>
            <person name="Babar A."/>
            <person name="Rosenke K."/>
        </authorList>
    </citation>
    <scope>NUCLEOTIDE SEQUENCE [LARGE SCALE GENOMIC DNA]</scope>
    <source>
        <strain evidence="8 9">CCM 8644</strain>
    </source>
</reference>
<feature type="domain" description="Fibronectin type III-like" evidence="7">
    <location>
        <begin position="661"/>
        <end position="730"/>
    </location>
</feature>
<dbReference type="GO" id="GO:0009251">
    <property type="term" value="P:glucan catabolic process"/>
    <property type="evidence" value="ECO:0007669"/>
    <property type="project" value="TreeGrafter"/>
</dbReference>
<dbReference type="FunFam" id="2.60.40.10:FF:000495">
    <property type="entry name" value="Periplasmic beta-glucosidase"/>
    <property type="match status" value="1"/>
</dbReference>
<dbReference type="InterPro" id="IPR002772">
    <property type="entry name" value="Glyco_hydro_3_C"/>
</dbReference>
<comment type="similarity">
    <text evidence="2">Belongs to the glycosyl hydrolase 3 family.</text>
</comment>
<dbReference type="InterPro" id="IPR036881">
    <property type="entry name" value="Glyco_hydro_3_C_sf"/>
</dbReference>
<dbReference type="Pfam" id="PF00933">
    <property type="entry name" value="Glyco_hydro_3"/>
    <property type="match status" value="1"/>
</dbReference>
<keyword evidence="5" id="KW-0378">Hydrolase</keyword>
<evidence type="ECO:0000259" key="7">
    <source>
        <dbReference type="SMART" id="SM01217"/>
    </source>
</evidence>
<dbReference type="Gene3D" id="3.20.20.300">
    <property type="entry name" value="Glycoside hydrolase, family 3, N-terminal domain"/>
    <property type="match status" value="1"/>
</dbReference>
<dbReference type="EC" id="3.2.1.21" evidence="3"/>
<dbReference type="Pfam" id="PF14310">
    <property type="entry name" value="Fn3-like"/>
    <property type="match status" value="1"/>
</dbReference>
<name>A0A179DGI9_9SPHI</name>
<dbReference type="SUPFAM" id="SSF51445">
    <property type="entry name" value="(Trans)glycosidases"/>
    <property type="match status" value="1"/>
</dbReference>
<keyword evidence="9" id="KW-1185">Reference proteome</keyword>
<dbReference type="Gene3D" id="2.60.40.10">
    <property type="entry name" value="Immunoglobulins"/>
    <property type="match status" value="1"/>
</dbReference>
<evidence type="ECO:0000313" key="8">
    <source>
        <dbReference type="EMBL" id="OAQ39790.1"/>
    </source>
</evidence>
<dbReference type="SMART" id="SM01217">
    <property type="entry name" value="Fn3_like"/>
    <property type="match status" value="1"/>
</dbReference>
<dbReference type="InterPro" id="IPR013783">
    <property type="entry name" value="Ig-like_fold"/>
</dbReference>
<dbReference type="InterPro" id="IPR051915">
    <property type="entry name" value="Cellulose_Degrad_GH3"/>
</dbReference>
<evidence type="ECO:0000256" key="3">
    <source>
        <dbReference type="ARBA" id="ARBA00012744"/>
    </source>
</evidence>
<dbReference type="InterPro" id="IPR017853">
    <property type="entry name" value="GH"/>
</dbReference>
<dbReference type="PRINTS" id="PR00133">
    <property type="entry name" value="GLHYDRLASE3"/>
</dbReference>
<accession>A0A179DGI9</accession>
<keyword evidence="6" id="KW-0326">Glycosidase</keyword>